<proteinExistence type="inferred from homology"/>
<dbReference type="CDD" id="cd00299">
    <property type="entry name" value="GST_C_family"/>
    <property type="match status" value="1"/>
</dbReference>
<dbReference type="InterPro" id="IPR004045">
    <property type="entry name" value="Glutathione_S-Trfase_N"/>
</dbReference>
<sequence>MTNSVTLYGLSTRKGSATNVSPYAWKTAIDLGLLGIPFTWDGKTFEEIRTSFEKETGIPGILVPAIKDGQDWIYDSFKIALHLDTKQGKKALFPEGEEEARKMDEWADTELRNALVPLLVPWAWFLKVKLGGNQAAIDAMCNAVQDKAHVETQANNLRSKLSVIEERLQNGPFLSGDKAGHADASVWGWYATSRAINIPGFDVDLVWKHDSLPRVAAWVDAVQNAAGVELPR</sequence>
<reference evidence="3" key="1">
    <citation type="journal article" date="2023" name="BMC Genomics">
        <title>Chromosome-level genome assemblies of Cutaneotrichosporon spp. (Trichosporonales, Basidiomycota) reveal imbalanced evolution between nucleotide sequences and chromosome synteny.</title>
        <authorList>
            <person name="Kobayashi Y."/>
            <person name="Kayamori A."/>
            <person name="Aoki K."/>
            <person name="Shiwa Y."/>
            <person name="Matsutani M."/>
            <person name="Fujita N."/>
            <person name="Sugita T."/>
            <person name="Iwasaki W."/>
            <person name="Tanaka N."/>
            <person name="Takashima M."/>
        </authorList>
    </citation>
    <scope>NUCLEOTIDE SEQUENCE</scope>
    <source>
        <strain evidence="3">HIS019</strain>
    </source>
</reference>
<evidence type="ECO:0000313" key="3">
    <source>
        <dbReference type="EMBL" id="BEI93234.1"/>
    </source>
</evidence>
<dbReference type="GeneID" id="85497104"/>
<gene>
    <name evidence="3" type="ORF">CcaverHIS019_0508620</name>
</gene>
<evidence type="ECO:0000313" key="4">
    <source>
        <dbReference type="Proteomes" id="UP001233271"/>
    </source>
</evidence>
<dbReference type="SUPFAM" id="SSF52833">
    <property type="entry name" value="Thioredoxin-like"/>
    <property type="match status" value="1"/>
</dbReference>
<dbReference type="RefSeq" id="XP_060458499.1">
    <property type="nucleotide sequence ID" value="XM_060602068.1"/>
</dbReference>
<dbReference type="AlphaFoldDB" id="A0AA48L765"/>
<dbReference type="KEGG" id="ccac:CcaHIS019_0508620"/>
<dbReference type="InterPro" id="IPR036249">
    <property type="entry name" value="Thioredoxin-like_sf"/>
</dbReference>
<dbReference type="Pfam" id="PF13410">
    <property type="entry name" value="GST_C_2"/>
    <property type="match status" value="1"/>
</dbReference>
<protein>
    <recommendedName>
        <fullName evidence="2">GST N-terminal domain-containing protein</fullName>
    </recommendedName>
</protein>
<name>A0AA48L765_9TREE</name>
<dbReference type="Proteomes" id="UP001233271">
    <property type="component" value="Chromosome 5"/>
</dbReference>
<dbReference type="PANTHER" id="PTHR44051:SF8">
    <property type="entry name" value="GLUTATHIONE S-TRANSFERASE GSTA"/>
    <property type="match status" value="1"/>
</dbReference>
<dbReference type="Gene3D" id="3.40.30.10">
    <property type="entry name" value="Glutaredoxin"/>
    <property type="match status" value="1"/>
</dbReference>
<dbReference type="Pfam" id="PF13409">
    <property type="entry name" value="GST_N_2"/>
    <property type="match status" value="1"/>
</dbReference>
<dbReference type="Gene3D" id="1.20.1050.10">
    <property type="match status" value="1"/>
</dbReference>
<dbReference type="PANTHER" id="PTHR44051">
    <property type="entry name" value="GLUTATHIONE S-TRANSFERASE-RELATED"/>
    <property type="match status" value="1"/>
</dbReference>
<accession>A0AA48L765</accession>
<keyword evidence="4" id="KW-1185">Reference proteome</keyword>
<dbReference type="InterPro" id="IPR036282">
    <property type="entry name" value="Glutathione-S-Trfase_C_sf"/>
</dbReference>
<dbReference type="SUPFAM" id="SSF47616">
    <property type="entry name" value="GST C-terminal domain-like"/>
    <property type="match status" value="1"/>
</dbReference>
<feature type="domain" description="GST N-terminal" evidence="2">
    <location>
        <begin position="11"/>
        <end position="91"/>
    </location>
</feature>
<evidence type="ECO:0000259" key="2">
    <source>
        <dbReference type="PROSITE" id="PS50404"/>
    </source>
</evidence>
<dbReference type="EMBL" id="AP028216">
    <property type="protein sequence ID" value="BEI93234.1"/>
    <property type="molecule type" value="Genomic_DNA"/>
</dbReference>
<dbReference type="PROSITE" id="PS50404">
    <property type="entry name" value="GST_NTER"/>
    <property type="match status" value="1"/>
</dbReference>
<comment type="similarity">
    <text evidence="1">Belongs to the GST superfamily.</text>
</comment>
<evidence type="ECO:0000256" key="1">
    <source>
        <dbReference type="ARBA" id="ARBA00007409"/>
    </source>
</evidence>
<organism evidence="3 4">
    <name type="scientific">Cutaneotrichosporon cavernicola</name>
    <dbReference type="NCBI Taxonomy" id="279322"/>
    <lineage>
        <taxon>Eukaryota</taxon>
        <taxon>Fungi</taxon>
        <taxon>Dikarya</taxon>
        <taxon>Basidiomycota</taxon>
        <taxon>Agaricomycotina</taxon>
        <taxon>Tremellomycetes</taxon>
        <taxon>Trichosporonales</taxon>
        <taxon>Trichosporonaceae</taxon>
        <taxon>Cutaneotrichosporon</taxon>
    </lineage>
</organism>